<dbReference type="Proteomes" id="UP000640274">
    <property type="component" value="Unassembled WGS sequence"/>
</dbReference>
<reference evidence="1" key="1">
    <citation type="submission" date="2020-12" db="EMBL/GenBank/DDBJ databases">
        <authorList>
            <person name="Huq M.A."/>
        </authorList>
    </citation>
    <scope>NUCLEOTIDE SEQUENCE</scope>
    <source>
        <strain evidence="1">MAHUQ-46</strain>
    </source>
</reference>
<protein>
    <submittedName>
        <fullName evidence="1">Uncharacterized protein</fullName>
    </submittedName>
</protein>
<evidence type="ECO:0000313" key="1">
    <source>
        <dbReference type="EMBL" id="MBJ6361556.1"/>
    </source>
</evidence>
<dbReference type="RefSeq" id="WP_199019112.1">
    <property type="nucleotide sequence ID" value="NZ_JAELUP010000032.1"/>
</dbReference>
<proteinExistence type="predicted"/>
<accession>A0A934MP04</accession>
<gene>
    <name evidence="1" type="ORF">JFN88_09605</name>
</gene>
<name>A0A934MP04_9BACL</name>
<dbReference type="AlphaFoldDB" id="A0A934MP04"/>
<evidence type="ECO:0000313" key="2">
    <source>
        <dbReference type="Proteomes" id="UP000640274"/>
    </source>
</evidence>
<sequence length="82" mass="9495">MDRLQEIRLKFNRSFEQCLDQEGERATFYAKVTDLIAAVLAYEALPIKSLFIMAGFEMMYSSSLQEIRWLELELGNKGLISL</sequence>
<keyword evidence="2" id="KW-1185">Reference proteome</keyword>
<comment type="caution">
    <text evidence="1">The sequence shown here is derived from an EMBL/GenBank/DDBJ whole genome shotgun (WGS) entry which is preliminary data.</text>
</comment>
<dbReference type="EMBL" id="JAELUP010000032">
    <property type="protein sequence ID" value="MBJ6361556.1"/>
    <property type="molecule type" value="Genomic_DNA"/>
</dbReference>
<organism evidence="1 2">
    <name type="scientific">Paenibacillus roseus</name>
    <dbReference type="NCBI Taxonomy" id="2798579"/>
    <lineage>
        <taxon>Bacteria</taxon>
        <taxon>Bacillati</taxon>
        <taxon>Bacillota</taxon>
        <taxon>Bacilli</taxon>
        <taxon>Bacillales</taxon>
        <taxon>Paenibacillaceae</taxon>
        <taxon>Paenibacillus</taxon>
    </lineage>
</organism>